<keyword evidence="4" id="KW-0963">Cytoplasm</keyword>
<dbReference type="GO" id="GO:0005856">
    <property type="term" value="C:cytoskeleton"/>
    <property type="evidence" value="ECO:0007669"/>
    <property type="project" value="UniProtKB-SubCell"/>
</dbReference>
<comment type="caution">
    <text evidence="8">The sequence shown here is derived from an EMBL/GenBank/DDBJ whole genome shotgun (WGS) entry which is preliminary data.</text>
</comment>
<feature type="region of interest" description="Disordered" evidence="6">
    <location>
        <begin position="1315"/>
        <end position="1383"/>
    </location>
</feature>
<sequence>MSLGRAQQLPHKTGTTERNREGRIYFNGEFRPVSFLIIHDCAVKIKVILCVQRVFTQTDENQSHSNSVPYSNQVLLSHPSTGSVLSPCISVDPTRGQITLIDPNPLRRRGNPPVPKKFNFDAILTKEVPMANLCLLAITDAIQAVLRGQDGCILTIGHKKTGKTYSMLGSDRSVEKIGIIPCAIAWLFQLLSRQRELEGIRFSVRISAVEISGTEECFQDLLSDAESTAMSDDINLEACPPSQYLASAQSKTRPSDTGCASGDSVAARSMAALTKRSELRASSADKAVHLLDLALAHRACIRDRNQSSGLSHMLFTLHVYQCRVEKTEHGTSVAGGRTRLHFLDLGCGRYAHHTNPIASTTSDQRKHSRTRMGSLMDLESERQFEVSRPASIGPESNNAHPPRCLSLSAMANVLLALLTGQRHLPFRDSALTYILREAMSGNQVQPCILAHVSSSTQHYTETLQVVQLAAKLCRLRRRRVGVPAPTGLHLIGPYISSASDSTSLDDTASSSVEASSQSTISRRGRLYRRRYKGPRMGRSSYARSVSSLGGSDLDFTSGSEQSCETVIYLGGHGCGESVNIGDRLNQMREHRPSRRLGPRGTADGSVDVQNDASSQKFFSEHVQNQGTNVSTMDDALADRRSSASTSLIPDHRLSVGPVKRMMPRTNATVWPRSVSFRKAKECLDTNTETWVDGPKAMIRICQPVSSLASSDPPKQLNLGSAQLGALSNTLSERQMKDGSLMTGQGLVHSGDNGLCHGRSSAMSTDECHQNRSSPNSCQPAFTFPDPRINVPLINAAHMDDLASIDEAFALLTKSPSEQKDKWNLSSYRLLALPHTASATNNQNDDNLFGLDTSESLCQSASSSSTLDHEVGILPRALSDISERTEETEGFADSSTMPKKSMPTLQIKSQSTTQSGSGNQCLRPNSLDPARPGYATEASVKLMELRKQIRSALSQSKDDQTTRAPKLQPDCNTNSPCCLTSTAVKNPVSSDPSPATAGGLIECRTSVPTTVNQLNGKNSANQDKQKTITTSNTVSDVPNKNYHCLEAKFHTSAAMSQEDAVQEWAPSTGSQNCRDKFRDVSGTGPLGSTRRTNIHPVENSSLSRVAAWVNSIGPIGTDVMVTGDLPTSIYPNDITVSPLRSECENDPVVKHPPVPIDPRLWPRNCPQDLCTGMSTFGRTFSSPKSDRIQLRRPSLNTVTATTTTAAMFANSIKQSTTAQNSALYSRPSLPIAPPSAKSDLERGSPILWYNSTGRYFSYEPNHLSEKYNSRNTSPGYPAQSHAMSPIHQWSTHINGDLRTWHFEECKQNFSGPIGSYPNSPIINPAELENPSQSVPDNSVNSYSHGTQSIASPNRMLHHPSNGRSSSVNRSELADPVTSTFDGSKDKRRSRLRFLTLPLFRGLRFRNKEKKPKKGTSEEDERFRSPPPASVPMDVQNRLSSFPADFRSCTHCNWYGLTQPVTKSNVQPQHLTFSNAFRSCFDSPVGRYYYPHTGNSEGQLQSSPQPHSSLPVRNREQVTRGWIEATSSTCDESNRPRSNLIDSRGNHSSPRKFSLPNWSPWHVRKVEQNSLPNEPSGRVNPTGYVIRL</sequence>
<evidence type="ECO:0000313" key="8">
    <source>
        <dbReference type="EMBL" id="KAA0196689.1"/>
    </source>
</evidence>
<dbReference type="GO" id="GO:0007018">
    <property type="term" value="P:microtubule-based movement"/>
    <property type="evidence" value="ECO:0007669"/>
    <property type="project" value="InterPro"/>
</dbReference>
<dbReference type="InterPro" id="IPR036961">
    <property type="entry name" value="Kinesin_motor_dom_sf"/>
</dbReference>
<evidence type="ECO:0000256" key="5">
    <source>
        <dbReference type="PROSITE-ProRule" id="PRU00283"/>
    </source>
</evidence>
<feature type="region of interest" description="Disordered" evidence="6">
    <location>
        <begin position="950"/>
        <end position="971"/>
    </location>
</feature>
<feature type="region of interest" description="Disordered" evidence="6">
    <location>
        <begin position="1066"/>
        <end position="1091"/>
    </location>
</feature>
<dbReference type="InterPro" id="IPR001752">
    <property type="entry name" value="Kinesin_motor_dom"/>
</dbReference>
<feature type="compositionally biased region" description="Low complexity" evidence="6">
    <location>
        <begin position="1497"/>
        <end position="1509"/>
    </location>
</feature>
<feature type="region of interest" description="Disordered" evidence="6">
    <location>
        <begin position="1526"/>
        <end position="1552"/>
    </location>
</feature>
<evidence type="ECO:0000256" key="1">
    <source>
        <dbReference type="ARBA" id="ARBA00004245"/>
    </source>
</evidence>
<dbReference type="GO" id="GO:0008017">
    <property type="term" value="F:microtubule binding"/>
    <property type="evidence" value="ECO:0007669"/>
    <property type="project" value="InterPro"/>
</dbReference>
<keyword evidence="4" id="KW-0206">Cytoskeleton</keyword>
<keyword evidence="3 5" id="KW-0067">ATP-binding</keyword>
<evidence type="ECO:0000259" key="7">
    <source>
        <dbReference type="PROSITE" id="PS50067"/>
    </source>
</evidence>
<feature type="binding site" evidence="5">
    <location>
        <begin position="157"/>
        <end position="164"/>
    </location>
    <ligand>
        <name>ATP</name>
        <dbReference type="ChEBI" id="CHEBI:30616"/>
    </ligand>
</feature>
<dbReference type="SUPFAM" id="SSF52540">
    <property type="entry name" value="P-loop containing nucleoside triphosphate hydrolases"/>
    <property type="match status" value="1"/>
</dbReference>
<dbReference type="GO" id="GO:0005524">
    <property type="term" value="F:ATP binding"/>
    <property type="evidence" value="ECO:0007669"/>
    <property type="project" value="UniProtKB-UniRule"/>
</dbReference>
<name>A0A8E0S4W8_9TREM</name>
<gene>
    <name evidence="8" type="ORF">FBUS_02846</name>
</gene>
<feature type="region of interest" description="Disordered" evidence="6">
    <location>
        <begin position="1490"/>
        <end position="1513"/>
    </location>
</feature>
<dbReference type="InterPro" id="IPR027640">
    <property type="entry name" value="Kinesin-like_fam"/>
</dbReference>
<dbReference type="Pfam" id="PF00225">
    <property type="entry name" value="Kinesin"/>
    <property type="match status" value="2"/>
</dbReference>
<dbReference type="GO" id="GO:0003777">
    <property type="term" value="F:microtubule motor activity"/>
    <property type="evidence" value="ECO:0007669"/>
    <property type="project" value="InterPro"/>
</dbReference>
<feature type="compositionally biased region" description="Low complexity" evidence="6">
    <location>
        <begin position="908"/>
        <end position="917"/>
    </location>
</feature>
<feature type="compositionally biased region" description="Basic residues" evidence="6">
    <location>
        <begin position="1403"/>
        <end position="1412"/>
    </location>
</feature>
<keyword evidence="5" id="KW-0505">Motor protein</keyword>
<dbReference type="InterPro" id="IPR027417">
    <property type="entry name" value="P-loop_NTPase"/>
</dbReference>
<feature type="region of interest" description="Disordered" evidence="6">
    <location>
        <begin position="499"/>
        <end position="523"/>
    </location>
</feature>
<keyword evidence="9" id="KW-1185">Reference proteome</keyword>
<feature type="region of interest" description="Disordered" evidence="6">
    <location>
        <begin position="1403"/>
        <end position="1433"/>
    </location>
</feature>
<feature type="region of interest" description="Disordered" evidence="6">
    <location>
        <begin position="589"/>
        <end position="608"/>
    </location>
</feature>
<feature type="compositionally biased region" description="Basic and acidic residues" evidence="6">
    <location>
        <begin position="1413"/>
        <end position="1422"/>
    </location>
</feature>
<comment type="similarity">
    <text evidence="5">Belongs to the TRAFAC class myosin-kinesin ATPase superfamily. Kinesin family.</text>
</comment>
<dbReference type="Proteomes" id="UP000728185">
    <property type="component" value="Unassembled WGS sequence"/>
</dbReference>
<feature type="compositionally biased region" description="Low complexity" evidence="6">
    <location>
        <begin position="499"/>
        <end position="521"/>
    </location>
</feature>
<feature type="compositionally biased region" description="Polar residues" evidence="6">
    <location>
        <begin position="1328"/>
        <end position="1350"/>
    </location>
</feature>
<evidence type="ECO:0000256" key="6">
    <source>
        <dbReference type="SAM" id="MobiDB-lite"/>
    </source>
</evidence>
<dbReference type="SMART" id="SM00129">
    <property type="entry name" value="KISc"/>
    <property type="match status" value="1"/>
</dbReference>
<dbReference type="PANTHER" id="PTHR21608">
    <property type="entry name" value="KINESIN-LIKE PROTEIN CG14535"/>
    <property type="match status" value="1"/>
</dbReference>
<dbReference type="EMBL" id="LUCM01002878">
    <property type="protein sequence ID" value="KAA0196689.1"/>
    <property type="molecule type" value="Genomic_DNA"/>
</dbReference>
<feature type="region of interest" description="Disordered" evidence="6">
    <location>
        <begin position="877"/>
        <end position="932"/>
    </location>
</feature>
<dbReference type="PROSITE" id="PS50067">
    <property type="entry name" value="KINESIN_MOTOR_2"/>
    <property type="match status" value="1"/>
</dbReference>
<keyword evidence="2 5" id="KW-0547">Nucleotide-binding</keyword>
<dbReference type="Gene3D" id="3.40.850.10">
    <property type="entry name" value="Kinesin motor domain"/>
    <property type="match status" value="1"/>
</dbReference>
<feature type="domain" description="Kinesin motor" evidence="7">
    <location>
        <begin position="44"/>
        <end position="475"/>
    </location>
</feature>
<comment type="subcellular location">
    <subcellularLocation>
        <location evidence="1">Cytoplasm</location>
        <location evidence="1">Cytoskeleton</location>
    </subcellularLocation>
</comment>
<evidence type="ECO:0000256" key="4">
    <source>
        <dbReference type="ARBA" id="ARBA00023212"/>
    </source>
</evidence>
<organism evidence="8 9">
    <name type="scientific">Fasciolopsis buskii</name>
    <dbReference type="NCBI Taxonomy" id="27845"/>
    <lineage>
        <taxon>Eukaryota</taxon>
        <taxon>Metazoa</taxon>
        <taxon>Spiralia</taxon>
        <taxon>Lophotrochozoa</taxon>
        <taxon>Platyhelminthes</taxon>
        <taxon>Trematoda</taxon>
        <taxon>Digenea</taxon>
        <taxon>Plagiorchiida</taxon>
        <taxon>Echinostomata</taxon>
        <taxon>Echinostomatoidea</taxon>
        <taxon>Fasciolidae</taxon>
        <taxon>Fasciolopsis</taxon>
    </lineage>
</organism>
<dbReference type="PRINTS" id="PR00380">
    <property type="entry name" value="KINESINHEAVY"/>
</dbReference>
<feature type="compositionally biased region" description="Polar residues" evidence="6">
    <location>
        <begin position="892"/>
        <end position="907"/>
    </location>
</feature>
<accession>A0A8E0S4W8</accession>
<evidence type="ECO:0000313" key="9">
    <source>
        <dbReference type="Proteomes" id="UP000728185"/>
    </source>
</evidence>
<reference evidence="8" key="1">
    <citation type="submission" date="2019-05" db="EMBL/GenBank/DDBJ databases">
        <title>Annotation for the trematode Fasciolopsis buski.</title>
        <authorList>
            <person name="Choi Y.-J."/>
        </authorList>
    </citation>
    <scope>NUCLEOTIDE SEQUENCE</scope>
    <source>
        <strain evidence="8">HT</strain>
        <tissue evidence="8">Whole worm</tissue>
    </source>
</reference>
<evidence type="ECO:0000256" key="3">
    <source>
        <dbReference type="ARBA" id="ARBA00022840"/>
    </source>
</evidence>
<protein>
    <submittedName>
        <fullName evidence="8">Kinesin protein kif26a</fullName>
    </submittedName>
</protein>
<feature type="region of interest" description="Disordered" evidence="6">
    <location>
        <begin position="1567"/>
        <end position="1586"/>
    </location>
</feature>
<proteinExistence type="inferred from homology"/>
<dbReference type="PANTHER" id="PTHR21608:SF7">
    <property type="entry name" value="KINESIN-LIKE PROTEIN CG14535"/>
    <property type="match status" value="1"/>
</dbReference>
<evidence type="ECO:0000256" key="2">
    <source>
        <dbReference type="ARBA" id="ARBA00022741"/>
    </source>
</evidence>
<dbReference type="OrthoDB" id="8862460at2759"/>
<feature type="compositionally biased region" description="Polar residues" evidence="6">
    <location>
        <begin position="1526"/>
        <end position="1539"/>
    </location>
</feature>